<dbReference type="InterPro" id="IPR010071">
    <property type="entry name" value="AA_adenyl_dom"/>
</dbReference>
<accession>A0A5C6DF11</accession>
<gene>
    <name evidence="5" type="primary">lgrD_1</name>
    <name evidence="5" type="ORF">Q31b_54460</name>
</gene>
<dbReference type="InterPro" id="IPR012728">
    <property type="entry name" value="Pls/PosA_C"/>
</dbReference>
<dbReference type="Gene3D" id="3.30.300.30">
    <property type="match status" value="1"/>
</dbReference>
<dbReference type="InterPro" id="IPR020845">
    <property type="entry name" value="AMP-binding_CS"/>
</dbReference>
<dbReference type="SUPFAM" id="SSF47336">
    <property type="entry name" value="ACP-like"/>
    <property type="match status" value="1"/>
</dbReference>
<dbReference type="GO" id="GO:0044550">
    <property type="term" value="P:secondary metabolite biosynthetic process"/>
    <property type="evidence" value="ECO:0007669"/>
    <property type="project" value="TreeGrafter"/>
</dbReference>
<dbReference type="Proteomes" id="UP000315471">
    <property type="component" value="Unassembled WGS sequence"/>
</dbReference>
<dbReference type="PROSITE" id="PS50075">
    <property type="entry name" value="CARRIER"/>
    <property type="match status" value="1"/>
</dbReference>
<evidence type="ECO:0000256" key="2">
    <source>
        <dbReference type="ARBA" id="ARBA00022553"/>
    </source>
</evidence>
<dbReference type="GO" id="GO:0043041">
    <property type="term" value="P:amino acid activation for nonribosomal peptide biosynthetic process"/>
    <property type="evidence" value="ECO:0007669"/>
    <property type="project" value="TreeGrafter"/>
</dbReference>
<keyword evidence="1" id="KW-0596">Phosphopantetheine</keyword>
<keyword evidence="3" id="KW-0472">Membrane</keyword>
<dbReference type="PANTHER" id="PTHR45527:SF1">
    <property type="entry name" value="FATTY ACID SYNTHASE"/>
    <property type="match status" value="1"/>
</dbReference>
<evidence type="ECO:0000256" key="1">
    <source>
        <dbReference type="ARBA" id="ARBA00022450"/>
    </source>
</evidence>
<feature type="transmembrane region" description="Helical" evidence="3">
    <location>
        <begin position="1153"/>
        <end position="1177"/>
    </location>
</feature>
<dbReference type="CDD" id="cd05930">
    <property type="entry name" value="A_NRPS"/>
    <property type="match status" value="1"/>
</dbReference>
<dbReference type="Pfam" id="PF00550">
    <property type="entry name" value="PP-binding"/>
    <property type="match status" value="1"/>
</dbReference>
<dbReference type="InterPro" id="IPR011004">
    <property type="entry name" value="Trimer_LpxA-like_sf"/>
</dbReference>
<keyword evidence="3" id="KW-1133">Transmembrane helix</keyword>
<dbReference type="GO" id="GO:0031177">
    <property type="term" value="F:phosphopantetheine binding"/>
    <property type="evidence" value="ECO:0007669"/>
    <property type="project" value="InterPro"/>
</dbReference>
<dbReference type="NCBIfam" id="TIGR01733">
    <property type="entry name" value="AA-adenyl-dom"/>
    <property type="match status" value="1"/>
</dbReference>
<keyword evidence="3" id="KW-0812">Transmembrane</keyword>
<feature type="transmembrane region" description="Helical" evidence="3">
    <location>
        <begin position="680"/>
        <end position="710"/>
    </location>
</feature>
<dbReference type="InterPro" id="IPR036736">
    <property type="entry name" value="ACP-like_sf"/>
</dbReference>
<feature type="transmembrane region" description="Helical" evidence="3">
    <location>
        <begin position="914"/>
        <end position="938"/>
    </location>
</feature>
<dbReference type="NCBIfam" id="TIGR02353">
    <property type="entry name" value="NRPS_term_dom"/>
    <property type="match status" value="1"/>
</dbReference>
<dbReference type="InterPro" id="IPR000873">
    <property type="entry name" value="AMP-dep_synth/lig_dom"/>
</dbReference>
<evidence type="ECO:0000313" key="6">
    <source>
        <dbReference type="Proteomes" id="UP000315471"/>
    </source>
</evidence>
<dbReference type="Pfam" id="PF00501">
    <property type="entry name" value="AMP-binding"/>
    <property type="match status" value="1"/>
</dbReference>
<dbReference type="InterPro" id="IPR025110">
    <property type="entry name" value="AMP-bd_C"/>
</dbReference>
<dbReference type="Gene3D" id="2.160.10.10">
    <property type="entry name" value="Hexapeptide repeat proteins"/>
    <property type="match status" value="2"/>
</dbReference>
<dbReference type="InterPro" id="IPR042099">
    <property type="entry name" value="ANL_N_sf"/>
</dbReference>
<dbReference type="FunFam" id="3.40.50.12780:FF:000012">
    <property type="entry name" value="Non-ribosomal peptide synthetase"/>
    <property type="match status" value="1"/>
</dbReference>
<feature type="domain" description="Carrier" evidence="4">
    <location>
        <begin position="534"/>
        <end position="610"/>
    </location>
</feature>
<sequence length="1343" mass="147224">MSSDRQVLVPGESTEDLMADSHLDECLHERFEHQVDLTPGACAVVSVDEELTYAELDERANQFARLLQSKGVVPGDLVGLFCKRSVNAIVSILGILKSGAAYVPLDERWPDDRIAGILEEANVQTLVLDEQLSNRAKSTSVARFLVHDSEETWDSLSEQPVDRLPLADNGSCASDLCYIIYTSGTTGRPKGIMTEHRNVAAFARAFRETCEMTARDRVYQGFSLTFDGSVEEMWLALSSGASLIIGPPEFAQLGEETAQYMREKGVTLFSTVPTFLAMIQDDVPSLRLVVVSGEACPPNLIKRWVRNELRMLNVYGPTETTVNTTVWECVPDVPVTIGRPLPGYTIRILDEKMQPVPIGSDGELYIGGVGVARGYFNQPELTQKHFISYSEQANGHSETLYRTGDLVRELDNGELLFLGRIDGQVKVRGYRIELSEIESVLRDHPDVEGAAVSVVQRNGSQELAAFVVPAGGVECGLQRNVILDHLRRRLPAYMVPSYLDPIEQLPRLASGKVDRKSLPQPTARLVAEGRSIVPPRTETEKVLTDLWEQVFETSPISIDDDFFMDLGGDSLLAASFVSKYRNACGEGIAMREVYQSATVRKLAEWVDRQSSKELDVADPESNTTPLETAEAVFGKQPRWHRGLCYTFQSLALLVFYGIPTATILLLAKMYVGAIAGELPFILYGSVVLALFILAYPSIVGVSILAKWVIIGRYRAGSYPLWGLYYFRWWLAARIQRASGIGLVAGTPLINLYYRLMGAKIGRGCVVNTGHCTAFDLVSIGDGSCIGSEAQLLGYTVSDGMLHIGTIEVGRDCFVGIQSALAINSEMGDGARLDDLSLLGIGEKIPAGESRQGSPSRPCSVLVPDIRGDQSVMRRSVRFGVLSYLSIYAVQLFMLAAMLPNLILLNFAYAVNNTLLWAAVLAISIPLFEITFWILHIVVKACVLRRSQPGVYRIDSFYFLRKWYVDTLMGLSRLFTLPLYTTLYMPPLLRMLGAKIGPRAELSVIAQLAPDLVEMEEESFFADGSIIGGMRVYRGHFELAFNRIGRRSFLGNSAVLPVGASIGSQCLLGVLSSPPSGTVEIPDQTEWLGAPSFALPHRKKVEGFEDSQIYKPSKQMYALRLCVDALRIITASSIEILGVVGLIAWLSWALADLSLGMALATAPFVGIALAGLMVFGVVGAKQLMMGTYEPVIKPLWSPYVWLNEVINGAHESVAAPLVTPLLGTPFFAAYLQLMGCKVGKHAFIETTLFGEFDLVQIGDHVALNPDVVIQNHLFEDRIFKSARLIIGDNCSIGNMSVVLYDSEMGEGSSIGSLSLLMKGESIPPHTQWVGVPISRVPSSNAIVK</sequence>
<dbReference type="InterPro" id="IPR020806">
    <property type="entry name" value="PKS_PP-bd"/>
</dbReference>
<evidence type="ECO:0000259" key="4">
    <source>
        <dbReference type="PROSITE" id="PS50075"/>
    </source>
</evidence>
<keyword evidence="2" id="KW-0597">Phosphoprotein</keyword>
<evidence type="ECO:0000256" key="3">
    <source>
        <dbReference type="SAM" id="Phobius"/>
    </source>
</evidence>
<feature type="transmembrane region" description="Helical" evidence="3">
    <location>
        <begin position="730"/>
        <end position="753"/>
    </location>
</feature>
<evidence type="ECO:0000313" key="5">
    <source>
        <dbReference type="EMBL" id="TWU35350.1"/>
    </source>
</evidence>
<dbReference type="Gene3D" id="1.10.1200.10">
    <property type="entry name" value="ACP-like"/>
    <property type="match status" value="1"/>
</dbReference>
<keyword evidence="6" id="KW-1185">Reference proteome</keyword>
<dbReference type="EMBL" id="SJPY01000010">
    <property type="protein sequence ID" value="TWU35350.1"/>
    <property type="molecule type" value="Genomic_DNA"/>
</dbReference>
<name>A0A5C6DF11_9BACT</name>
<organism evidence="5 6">
    <name type="scientific">Novipirellula aureliae</name>
    <dbReference type="NCBI Taxonomy" id="2527966"/>
    <lineage>
        <taxon>Bacteria</taxon>
        <taxon>Pseudomonadati</taxon>
        <taxon>Planctomycetota</taxon>
        <taxon>Planctomycetia</taxon>
        <taxon>Pirellulales</taxon>
        <taxon>Pirellulaceae</taxon>
        <taxon>Novipirellula</taxon>
    </lineage>
</organism>
<dbReference type="SUPFAM" id="SSF51161">
    <property type="entry name" value="Trimeric LpxA-like enzymes"/>
    <property type="match status" value="3"/>
</dbReference>
<comment type="caution">
    <text evidence="5">The sequence shown here is derived from an EMBL/GenBank/DDBJ whole genome shotgun (WGS) entry which is preliminary data.</text>
</comment>
<dbReference type="Gene3D" id="3.40.50.12780">
    <property type="entry name" value="N-terminal domain of ligase-like"/>
    <property type="match status" value="1"/>
</dbReference>
<dbReference type="PROSITE" id="PS00455">
    <property type="entry name" value="AMP_BINDING"/>
    <property type="match status" value="1"/>
</dbReference>
<dbReference type="SMART" id="SM00823">
    <property type="entry name" value="PKS_PP"/>
    <property type="match status" value="1"/>
</dbReference>
<dbReference type="SUPFAM" id="SSF56801">
    <property type="entry name" value="Acetyl-CoA synthetase-like"/>
    <property type="match status" value="1"/>
</dbReference>
<reference evidence="5 6" key="1">
    <citation type="submission" date="2019-02" db="EMBL/GenBank/DDBJ databases">
        <title>Deep-cultivation of Planctomycetes and their phenomic and genomic characterization uncovers novel biology.</title>
        <authorList>
            <person name="Wiegand S."/>
            <person name="Jogler M."/>
            <person name="Boedeker C."/>
            <person name="Pinto D."/>
            <person name="Vollmers J."/>
            <person name="Rivas-Marin E."/>
            <person name="Kohn T."/>
            <person name="Peeters S.H."/>
            <person name="Heuer A."/>
            <person name="Rast P."/>
            <person name="Oberbeckmann S."/>
            <person name="Bunk B."/>
            <person name="Jeske O."/>
            <person name="Meyerdierks A."/>
            <person name="Storesund J.E."/>
            <person name="Kallscheuer N."/>
            <person name="Luecker S."/>
            <person name="Lage O.M."/>
            <person name="Pohl T."/>
            <person name="Merkel B.J."/>
            <person name="Hornburger P."/>
            <person name="Mueller R.-W."/>
            <person name="Bruemmer F."/>
            <person name="Labrenz M."/>
            <person name="Spormann A.M."/>
            <person name="Op Den Camp H."/>
            <person name="Overmann J."/>
            <person name="Amann R."/>
            <person name="Jetten M.S.M."/>
            <person name="Mascher T."/>
            <person name="Medema M.H."/>
            <person name="Devos D.P."/>
            <person name="Kaster A.-K."/>
            <person name="Ovreas L."/>
            <person name="Rohde M."/>
            <person name="Galperin M.Y."/>
            <person name="Jogler C."/>
        </authorList>
    </citation>
    <scope>NUCLEOTIDE SEQUENCE [LARGE SCALE GENOMIC DNA]</scope>
    <source>
        <strain evidence="5 6">Q31b</strain>
    </source>
</reference>
<protein>
    <submittedName>
        <fullName evidence="5">Linear gramicidin synthase subunit D</fullName>
    </submittedName>
</protein>
<feature type="transmembrane region" description="Helical" evidence="3">
    <location>
        <begin position="1124"/>
        <end position="1147"/>
    </location>
</feature>
<dbReference type="GO" id="GO:0005737">
    <property type="term" value="C:cytoplasm"/>
    <property type="evidence" value="ECO:0007669"/>
    <property type="project" value="TreeGrafter"/>
</dbReference>
<dbReference type="PANTHER" id="PTHR45527">
    <property type="entry name" value="NONRIBOSOMAL PEPTIDE SYNTHETASE"/>
    <property type="match status" value="1"/>
</dbReference>
<feature type="transmembrane region" description="Helical" evidence="3">
    <location>
        <begin position="880"/>
        <end position="908"/>
    </location>
</feature>
<proteinExistence type="predicted"/>
<feature type="transmembrane region" description="Helical" evidence="3">
    <location>
        <begin position="645"/>
        <end position="668"/>
    </location>
</feature>
<dbReference type="InterPro" id="IPR009081">
    <property type="entry name" value="PP-bd_ACP"/>
</dbReference>
<dbReference type="Pfam" id="PF13193">
    <property type="entry name" value="AMP-binding_C"/>
    <property type="match status" value="1"/>
</dbReference>
<dbReference type="InterPro" id="IPR045851">
    <property type="entry name" value="AMP-bd_C_sf"/>
</dbReference>